<evidence type="ECO:0000256" key="10">
    <source>
        <dbReference type="ARBA" id="ARBA00023270"/>
    </source>
</evidence>
<dbReference type="Proteomes" id="UP000198778">
    <property type="component" value="Unassembled WGS sequence"/>
</dbReference>
<dbReference type="CDD" id="cd00950">
    <property type="entry name" value="DHDPS"/>
    <property type="match status" value="1"/>
</dbReference>
<dbReference type="Pfam" id="PF00701">
    <property type="entry name" value="DHDPS"/>
    <property type="match status" value="1"/>
</dbReference>
<evidence type="ECO:0000256" key="1">
    <source>
        <dbReference type="ARBA" id="ARBA00003294"/>
    </source>
</evidence>
<dbReference type="SUPFAM" id="SSF51569">
    <property type="entry name" value="Aldolase"/>
    <property type="match status" value="1"/>
</dbReference>
<dbReference type="SMART" id="SM01130">
    <property type="entry name" value="DHDPS"/>
    <property type="match status" value="1"/>
</dbReference>
<dbReference type="RefSeq" id="WP_090840324.1">
    <property type="nucleotide sequence ID" value="NZ_FNIL01000001.1"/>
</dbReference>
<name>A0A1H0AMH9_9BACI</name>
<dbReference type="InterPro" id="IPR002220">
    <property type="entry name" value="DapA-like"/>
</dbReference>
<evidence type="ECO:0000256" key="14">
    <source>
        <dbReference type="PIRSR" id="PIRSR001365-1"/>
    </source>
</evidence>
<dbReference type="PROSITE" id="PS00665">
    <property type="entry name" value="DHDPS_1"/>
    <property type="match status" value="1"/>
</dbReference>
<dbReference type="PRINTS" id="PR00146">
    <property type="entry name" value="DHPICSNTHASE"/>
</dbReference>
<dbReference type="GO" id="GO:0009089">
    <property type="term" value="P:lysine biosynthetic process via diaminopimelate"/>
    <property type="evidence" value="ECO:0007669"/>
    <property type="project" value="UniProtKB-UniRule"/>
</dbReference>
<evidence type="ECO:0000256" key="5">
    <source>
        <dbReference type="ARBA" id="ARBA00022490"/>
    </source>
</evidence>
<feature type="binding site" evidence="12 15">
    <location>
        <position position="205"/>
    </location>
    <ligand>
        <name>pyruvate</name>
        <dbReference type="ChEBI" id="CHEBI:15361"/>
    </ligand>
</feature>
<accession>A0A1H0AMH9</accession>
<sequence length="296" mass="31405">MNFGKVITAMVTPFDENGNIDLQALRELINHLIANGSDAIVVAGTTGEAPTLSHEEKAALFKNTVDFAANRVPVIAGTGTNSTYAAVELTQLAEQAGVDAVMLSTPYYNKPNQEGMYLHFKTVADATSLPVILYNVPGRTGVHLDASTTIALAENVDNIVSIKDASGDLDHMTAVISGTPEDFTLYSGDDSLTLPSAAVGAAGIISVAAHIIGNEMQSMLSSFHNGQTAYAAQQHRELVPVMDAMFSAPSPSPVKAALEMVHVKAGSVRLPLTPLTQEQEQHIYQILQRKLYSSAV</sequence>
<feature type="active site" description="Schiff-base intermediate with substrate" evidence="12 14">
    <location>
        <position position="163"/>
    </location>
</feature>
<dbReference type="Gene3D" id="3.20.20.70">
    <property type="entry name" value="Aldolase class I"/>
    <property type="match status" value="1"/>
</dbReference>
<dbReference type="UniPathway" id="UPA00034">
    <property type="reaction ID" value="UER00017"/>
</dbReference>
<dbReference type="OrthoDB" id="9782828at2"/>
<evidence type="ECO:0000256" key="15">
    <source>
        <dbReference type="PIRSR" id="PIRSR001365-2"/>
    </source>
</evidence>
<organism evidence="16 17">
    <name type="scientific">Alkalicoccus daliensis</name>
    <dbReference type="NCBI Taxonomy" id="745820"/>
    <lineage>
        <taxon>Bacteria</taxon>
        <taxon>Bacillati</taxon>
        <taxon>Bacillota</taxon>
        <taxon>Bacilli</taxon>
        <taxon>Bacillales</taxon>
        <taxon>Bacillaceae</taxon>
        <taxon>Alkalicoccus</taxon>
    </lineage>
</organism>
<dbReference type="STRING" id="745820.SAMN04488053_101542"/>
<dbReference type="PANTHER" id="PTHR12128:SF66">
    <property type="entry name" value="4-HYDROXY-2-OXOGLUTARATE ALDOLASE, MITOCHONDRIAL"/>
    <property type="match status" value="1"/>
</dbReference>
<dbReference type="GO" id="GO:0005829">
    <property type="term" value="C:cytosol"/>
    <property type="evidence" value="ECO:0007669"/>
    <property type="project" value="TreeGrafter"/>
</dbReference>
<evidence type="ECO:0000256" key="4">
    <source>
        <dbReference type="ARBA" id="ARBA00012086"/>
    </source>
</evidence>
<evidence type="ECO:0000256" key="7">
    <source>
        <dbReference type="ARBA" id="ARBA00022915"/>
    </source>
</evidence>
<dbReference type="AlphaFoldDB" id="A0A1H0AMH9"/>
<evidence type="ECO:0000256" key="2">
    <source>
        <dbReference type="ARBA" id="ARBA00005120"/>
    </source>
</evidence>
<dbReference type="InterPro" id="IPR013785">
    <property type="entry name" value="Aldolase_TIM"/>
</dbReference>
<evidence type="ECO:0000256" key="8">
    <source>
        <dbReference type="ARBA" id="ARBA00023154"/>
    </source>
</evidence>
<keyword evidence="17" id="KW-1185">Reference proteome</keyword>
<keyword evidence="9 12" id="KW-0456">Lyase</keyword>
<evidence type="ECO:0000256" key="3">
    <source>
        <dbReference type="ARBA" id="ARBA00007592"/>
    </source>
</evidence>
<gene>
    <name evidence="12" type="primary">dapA</name>
    <name evidence="16" type="ORF">SAMN04488053_101542</name>
</gene>
<keyword evidence="7 12" id="KW-0220">Diaminopimelate biosynthesis</keyword>
<dbReference type="HAMAP" id="MF_00418">
    <property type="entry name" value="DapA"/>
    <property type="match status" value="1"/>
</dbReference>
<dbReference type="InterPro" id="IPR005263">
    <property type="entry name" value="DapA"/>
</dbReference>
<keyword evidence="10 12" id="KW-0704">Schiff base</keyword>
<protein>
    <recommendedName>
        <fullName evidence="4 12">4-hydroxy-tetrahydrodipicolinate synthase</fullName>
        <shortName evidence="12">HTPA synthase</shortName>
        <ecNumber evidence="4 12">4.3.3.7</ecNumber>
    </recommendedName>
</protein>
<comment type="subunit">
    <text evidence="12">Homotetramer; dimer of dimers.</text>
</comment>
<dbReference type="InterPro" id="IPR020624">
    <property type="entry name" value="Schiff_base-form_aldolases_CS"/>
</dbReference>
<comment type="pathway">
    <text evidence="2 12">Amino-acid biosynthesis; L-lysine biosynthesis via DAP pathway; (S)-tetrahydrodipicolinate from L-aspartate: step 3/4.</text>
</comment>
<evidence type="ECO:0000256" key="11">
    <source>
        <dbReference type="ARBA" id="ARBA00047836"/>
    </source>
</evidence>
<comment type="catalytic activity">
    <reaction evidence="11 12">
        <text>L-aspartate 4-semialdehyde + pyruvate = (2S,4S)-4-hydroxy-2,3,4,5-tetrahydrodipicolinate + H2O + H(+)</text>
        <dbReference type="Rhea" id="RHEA:34171"/>
        <dbReference type="ChEBI" id="CHEBI:15361"/>
        <dbReference type="ChEBI" id="CHEBI:15377"/>
        <dbReference type="ChEBI" id="CHEBI:15378"/>
        <dbReference type="ChEBI" id="CHEBI:67139"/>
        <dbReference type="ChEBI" id="CHEBI:537519"/>
        <dbReference type="EC" id="4.3.3.7"/>
    </reaction>
</comment>
<dbReference type="EMBL" id="FNIL01000001">
    <property type="protein sequence ID" value="SDN34504.1"/>
    <property type="molecule type" value="Genomic_DNA"/>
</dbReference>
<dbReference type="EC" id="4.3.3.7" evidence="4 12"/>
<keyword evidence="6 12" id="KW-0028">Amino-acid biosynthesis</keyword>
<dbReference type="PANTHER" id="PTHR12128">
    <property type="entry name" value="DIHYDRODIPICOLINATE SYNTHASE"/>
    <property type="match status" value="1"/>
</dbReference>
<evidence type="ECO:0000256" key="9">
    <source>
        <dbReference type="ARBA" id="ARBA00023239"/>
    </source>
</evidence>
<comment type="caution">
    <text evidence="12">Was originally thought to be a dihydrodipicolinate synthase (DHDPS), catalyzing the condensation of (S)-aspartate-beta-semialdehyde [(S)-ASA] and pyruvate to dihydrodipicolinate (DHDP). However, it was shown in E.coli that the product of the enzymatic reaction is not dihydrodipicolinate but in fact (4S)-4-hydroxy-2,3,4,5-tetrahydro-(2S)-dipicolinic acid (HTPA), and that the consecutive dehydration reaction leading to DHDP is not spontaneous but catalyzed by DapB.</text>
</comment>
<dbReference type="GO" id="GO:0019877">
    <property type="term" value="P:diaminopimelate biosynthetic process"/>
    <property type="evidence" value="ECO:0007669"/>
    <property type="project" value="UniProtKB-UniRule"/>
</dbReference>
<keyword evidence="5 12" id="KW-0963">Cytoplasm</keyword>
<feature type="site" description="Part of a proton relay during catalysis" evidence="12">
    <location>
        <position position="45"/>
    </location>
</feature>
<reference evidence="17" key="1">
    <citation type="submission" date="2016-10" db="EMBL/GenBank/DDBJ databases">
        <authorList>
            <person name="Varghese N."/>
            <person name="Submissions S."/>
        </authorList>
    </citation>
    <scope>NUCLEOTIDE SEQUENCE [LARGE SCALE GENOMIC DNA]</scope>
    <source>
        <strain evidence="17">CGMCC 1.10369</strain>
    </source>
</reference>
<dbReference type="GO" id="GO:0008840">
    <property type="term" value="F:4-hydroxy-tetrahydrodipicolinate synthase activity"/>
    <property type="evidence" value="ECO:0007669"/>
    <property type="project" value="UniProtKB-UniRule"/>
</dbReference>
<comment type="similarity">
    <text evidence="3 12 13">Belongs to the DapA family.</text>
</comment>
<feature type="active site" description="Proton donor/acceptor" evidence="12 14">
    <location>
        <position position="134"/>
    </location>
</feature>
<dbReference type="PROSITE" id="PS00666">
    <property type="entry name" value="DHDPS_2"/>
    <property type="match status" value="1"/>
</dbReference>
<evidence type="ECO:0000313" key="17">
    <source>
        <dbReference type="Proteomes" id="UP000198778"/>
    </source>
</evidence>
<dbReference type="NCBIfam" id="TIGR00674">
    <property type="entry name" value="dapA"/>
    <property type="match status" value="1"/>
</dbReference>
<keyword evidence="8 12" id="KW-0457">Lysine biosynthesis</keyword>
<feature type="binding site" evidence="12 15">
    <location>
        <position position="46"/>
    </location>
    <ligand>
        <name>pyruvate</name>
        <dbReference type="ChEBI" id="CHEBI:15361"/>
    </ligand>
</feature>
<comment type="subcellular location">
    <subcellularLocation>
        <location evidence="12">Cytoplasm</location>
    </subcellularLocation>
</comment>
<evidence type="ECO:0000313" key="16">
    <source>
        <dbReference type="EMBL" id="SDN34504.1"/>
    </source>
</evidence>
<feature type="site" description="Part of a proton relay during catalysis" evidence="12">
    <location>
        <position position="108"/>
    </location>
</feature>
<dbReference type="InterPro" id="IPR020625">
    <property type="entry name" value="Schiff_base-form_aldolases_AS"/>
</dbReference>
<dbReference type="PIRSF" id="PIRSF001365">
    <property type="entry name" value="DHDPS"/>
    <property type="match status" value="1"/>
</dbReference>
<evidence type="ECO:0000256" key="13">
    <source>
        <dbReference type="PIRNR" id="PIRNR001365"/>
    </source>
</evidence>
<evidence type="ECO:0000256" key="12">
    <source>
        <dbReference type="HAMAP-Rule" id="MF_00418"/>
    </source>
</evidence>
<evidence type="ECO:0000256" key="6">
    <source>
        <dbReference type="ARBA" id="ARBA00022605"/>
    </source>
</evidence>
<comment type="function">
    <text evidence="1 12">Catalyzes the condensation of (S)-aspartate-beta-semialdehyde [(S)-ASA] and pyruvate to 4-hydroxy-tetrahydrodipicolinate (HTPA).</text>
</comment>
<proteinExistence type="inferred from homology"/>